<evidence type="ECO:0000313" key="1">
    <source>
        <dbReference type="EMBL" id="CDY09594.1"/>
    </source>
</evidence>
<protein>
    <submittedName>
        <fullName evidence="1">BnaC05g23250D protein</fullName>
    </submittedName>
</protein>
<sequence length="61" mass="6852">MCERRCLSSTRRISVAFGVLFFGGSRRWLEESRWLFANYLGGYLGRSQSVALPSSRIGGCC</sequence>
<evidence type="ECO:0000313" key="2">
    <source>
        <dbReference type="Proteomes" id="UP000028999"/>
    </source>
</evidence>
<dbReference type="AlphaFoldDB" id="A0A078F9C2"/>
<keyword evidence="2" id="KW-1185">Reference proteome</keyword>
<name>A0A078F9C2_BRANA</name>
<dbReference type="PaxDb" id="3708-A0A078F9C2"/>
<gene>
    <name evidence="1" type="primary">BnaC05g23250D</name>
    <name evidence="1" type="ORF">GSBRNA2T00031217001</name>
</gene>
<organism evidence="1 2">
    <name type="scientific">Brassica napus</name>
    <name type="common">Rape</name>
    <dbReference type="NCBI Taxonomy" id="3708"/>
    <lineage>
        <taxon>Eukaryota</taxon>
        <taxon>Viridiplantae</taxon>
        <taxon>Streptophyta</taxon>
        <taxon>Embryophyta</taxon>
        <taxon>Tracheophyta</taxon>
        <taxon>Spermatophyta</taxon>
        <taxon>Magnoliopsida</taxon>
        <taxon>eudicotyledons</taxon>
        <taxon>Gunneridae</taxon>
        <taxon>Pentapetalae</taxon>
        <taxon>rosids</taxon>
        <taxon>malvids</taxon>
        <taxon>Brassicales</taxon>
        <taxon>Brassicaceae</taxon>
        <taxon>Brassiceae</taxon>
        <taxon>Brassica</taxon>
    </lineage>
</organism>
<reference evidence="1 2" key="1">
    <citation type="journal article" date="2014" name="Science">
        <title>Plant genetics. Early allopolyploid evolution in the post-Neolithic Brassica napus oilseed genome.</title>
        <authorList>
            <person name="Chalhoub B."/>
            <person name="Denoeud F."/>
            <person name="Liu S."/>
            <person name="Parkin I.A."/>
            <person name="Tang H."/>
            <person name="Wang X."/>
            <person name="Chiquet J."/>
            <person name="Belcram H."/>
            <person name="Tong C."/>
            <person name="Samans B."/>
            <person name="Correa M."/>
            <person name="Da Silva C."/>
            <person name="Just J."/>
            <person name="Falentin C."/>
            <person name="Koh C.S."/>
            <person name="Le Clainche I."/>
            <person name="Bernard M."/>
            <person name="Bento P."/>
            <person name="Noel B."/>
            <person name="Labadie K."/>
            <person name="Alberti A."/>
            <person name="Charles M."/>
            <person name="Arnaud D."/>
            <person name="Guo H."/>
            <person name="Daviaud C."/>
            <person name="Alamery S."/>
            <person name="Jabbari K."/>
            <person name="Zhao M."/>
            <person name="Edger P.P."/>
            <person name="Chelaifa H."/>
            <person name="Tack D."/>
            <person name="Lassalle G."/>
            <person name="Mestiri I."/>
            <person name="Schnel N."/>
            <person name="Le Paslier M.C."/>
            <person name="Fan G."/>
            <person name="Renault V."/>
            <person name="Bayer P.E."/>
            <person name="Golicz A.A."/>
            <person name="Manoli S."/>
            <person name="Lee T.H."/>
            <person name="Thi V.H."/>
            <person name="Chalabi S."/>
            <person name="Hu Q."/>
            <person name="Fan C."/>
            <person name="Tollenaere R."/>
            <person name="Lu Y."/>
            <person name="Battail C."/>
            <person name="Shen J."/>
            <person name="Sidebottom C.H."/>
            <person name="Wang X."/>
            <person name="Canaguier A."/>
            <person name="Chauveau A."/>
            <person name="Berard A."/>
            <person name="Deniot G."/>
            <person name="Guan M."/>
            <person name="Liu Z."/>
            <person name="Sun F."/>
            <person name="Lim Y.P."/>
            <person name="Lyons E."/>
            <person name="Town C.D."/>
            <person name="Bancroft I."/>
            <person name="Wang X."/>
            <person name="Meng J."/>
            <person name="Ma J."/>
            <person name="Pires J.C."/>
            <person name="King G.J."/>
            <person name="Brunel D."/>
            <person name="Delourme R."/>
            <person name="Renard M."/>
            <person name="Aury J.M."/>
            <person name="Adams K.L."/>
            <person name="Batley J."/>
            <person name="Snowdon R.J."/>
            <person name="Tost J."/>
            <person name="Edwards D."/>
            <person name="Zhou Y."/>
            <person name="Hua W."/>
            <person name="Sharpe A.G."/>
            <person name="Paterson A.H."/>
            <person name="Guan C."/>
            <person name="Wincker P."/>
        </authorList>
    </citation>
    <scope>NUCLEOTIDE SEQUENCE [LARGE SCALE GENOMIC DNA]</scope>
    <source>
        <strain evidence="2">cv. Darmor-bzh</strain>
    </source>
</reference>
<accession>A0A078F9C2</accession>
<dbReference type="Proteomes" id="UP000028999">
    <property type="component" value="Unassembled WGS sequence"/>
</dbReference>
<dbReference type="Gramene" id="CDY09594">
    <property type="protein sequence ID" value="CDY09594"/>
    <property type="gene ID" value="GSBRNA2T00031217001"/>
</dbReference>
<dbReference type="EMBL" id="LK031997">
    <property type="protein sequence ID" value="CDY09594.1"/>
    <property type="molecule type" value="Genomic_DNA"/>
</dbReference>
<proteinExistence type="predicted"/>